<comment type="caution">
    <text evidence="3">The sequence shown here is derived from an EMBL/GenBank/DDBJ whole genome shotgun (WGS) entry which is preliminary data.</text>
</comment>
<dbReference type="Gene3D" id="2.80.10.50">
    <property type="match status" value="1"/>
</dbReference>
<evidence type="ECO:0000313" key="4">
    <source>
        <dbReference type="Proteomes" id="UP000268094"/>
    </source>
</evidence>
<dbReference type="Proteomes" id="UP000268094">
    <property type="component" value="Unassembled WGS sequence"/>
</dbReference>
<feature type="compositionally biased region" description="Basic and acidic residues" evidence="1">
    <location>
        <begin position="32"/>
        <end position="44"/>
    </location>
</feature>
<feature type="domain" description="Ricin B lectin" evidence="2">
    <location>
        <begin position="96"/>
        <end position="232"/>
    </location>
</feature>
<dbReference type="InterPro" id="IPR035992">
    <property type="entry name" value="Ricin_B-like_lectins"/>
</dbReference>
<dbReference type="SUPFAM" id="SSF50370">
    <property type="entry name" value="Ricin B-like lectins"/>
    <property type="match status" value="1"/>
</dbReference>
<accession>A0A3A8IEU0</accession>
<dbReference type="SMART" id="SM00458">
    <property type="entry name" value="RICIN"/>
    <property type="match status" value="1"/>
</dbReference>
<evidence type="ECO:0000256" key="1">
    <source>
        <dbReference type="SAM" id="MobiDB-lite"/>
    </source>
</evidence>
<gene>
    <name evidence="3" type="ORF">D7V88_25745</name>
</gene>
<dbReference type="InterPro" id="IPR000772">
    <property type="entry name" value="Ricin_B_lectin"/>
</dbReference>
<sequence>MEALPLLEGGSPPPTPAPSSLANRGAPFLLDEQGKTDAREDPRDTCQAGQRDYEGLSCFPTPEAPDAHSPVEVVVRRSILALLWGAPLCFFASFAAEARSLQSANANYCIGVNHASEVAGANVKQFRCDGGENQGWTQQKEGEGYFSLKNNKSGLCMGVDHASTKPGSNLKQFVCDHKENQNWTFDRCPDGSGQCLLNKKSGLCATAEPVAHDVQLEQEQCIGGPTQVWGDYTQ</sequence>
<protein>
    <recommendedName>
        <fullName evidence="2">Ricin B lectin domain-containing protein</fullName>
    </recommendedName>
</protein>
<proteinExistence type="predicted"/>
<name>A0A3A8IEU0_9BACT</name>
<dbReference type="EMBL" id="RAVZ01000201">
    <property type="protein sequence ID" value="RKG81997.1"/>
    <property type="molecule type" value="Genomic_DNA"/>
</dbReference>
<evidence type="ECO:0000313" key="3">
    <source>
        <dbReference type="EMBL" id="RKG81997.1"/>
    </source>
</evidence>
<evidence type="ECO:0000259" key="2">
    <source>
        <dbReference type="SMART" id="SM00458"/>
    </source>
</evidence>
<dbReference type="Pfam" id="PF00652">
    <property type="entry name" value="Ricin_B_lectin"/>
    <property type="match status" value="1"/>
</dbReference>
<keyword evidence="4" id="KW-1185">Reference proteome</keyword>
<dbReference type="PROSITE" id="PS50231">
    <property type="entry name" value="RICIN_B_LECTIN"/>
    <property type="match status" value="1"/>
</dbReference>
<feature type="region of interest" description="Disordered" evidence="1">
    <location>
        <begin position="1"/>
        <end position="47"/>
    </location>
</feature>
<dbReference type="AlphaFoldDB" id="A0A3A8IEU0"/>
<organism evidence="3 4">
    <name type="scientific">Corallococcus terminator</name>
    <dbReference type="NCBI Taxonomy" id="2316733"/>
    <lineage>
        <taxon>Bacteria</taxon>
        <taxon>Pseudomonadati</taxon>
        <taxon>Myxococcota</taxon>
        <taxon>Myxococcia</taxon>
        <taxon>Myxococcales</taxon>
        <taxon>Cystobacterineae</taxon>
        <taxon>Myxococcaceae</taxon>
        <taxon>Corallococcus</taxon>
    </lineage>
</organism>
<dbReference type="CDD" id="cd00161">
    <property type="entry name" value="beta-trefoil_Ricin-like"/>
    <property type="match status" value="1"/>
</dbReference>
<reference evidence="4" key="1">
    <citation type="submission" date="2018-09" db="EMBL/GenBank/DDBJ databases">
        <authorList>
            <person name="Livingstone P.G."/>
            <person name="Whitworth D.E."/>
        </authorList>
    </citation>
    <scope>NUCLEOTIDE SEQUENCE [LARGE SCALE GENOMIC DNA]</scope>
    <source>
        <strain evidence="4">CA054A</strain>
    </source>
</reference>